<gene>
    <name evidence="1" type="ORF">B2M20_12710</name>
</gene>
<evidence type="ECO:0000313" key="1">
    <source>
        <dbReference type="EMBL" id="OPH82363.1"/>
    </source>
</evidence>
<sequence length="174" mass="18794">MLRWAVAMAAVRRGRRAAVTTIGPLVERSRAALNGIPDIVWRDPYLVGFMLTLITIVARIGCRDLQDDDLSLVQSQAWGAITGMDADMIGEDALTLSNTHPREFQHGSYSAMMVATRLCGPAVASIGYEPWQVTDIPLEMDASDGRNISTSLSPATGNWADAFDAYIAGLPLAK</sequence>
<evidence type="ECO:0000313" key="2">
    <source>
        <dbReference type="Proteomes" id="UP000189940"/>
    </source>
</evidence>
<dbReference type="STRING" id="29421.B2M20_12710"/>
<keyword evidence="2" id="KW-1185">Reference proteome</keyword>
<dbReference type="OrthoDB" id="8158907at2"/>
<dbReference type="AlphaFoldDB" id="A0A1V4HWQ5"/>
<dbReference type="EMBL" id="MWPQ01000047">
    <property type="protein sequence ID" value="OPH82363.1"/>
    <property type="molecule type" value="Genomic_DNA"/>
</dbReference>
<dbReference type="RefSeq" id="WP_079447419.1">
    <property type="nucleotide sequence ID" value="NZ_MWPQ01000047.1"/>
</dbReference>
<name>A0A1V4HWQ5_NITVU</name>
<accession>A0A1V4HWQ5</accession>
<reference evidence="1 2" key="1">
    <citation type="submission" date="2017-02" db="EMBL/GenBank/DDBJ databases">
        <title>Genome sequence of the nitrite-oxidizing bacterium Nitrobacter vulgaris strain Ab1.</title>
        <authorList>
            <person name="Mellbye B.L."/>
            <person name="Davis E.W."/>
            <person name="Spieck E."/>
            <person name="Chang J.H."/>
            <person name="Bottomley P.J."/>
            <person name="Sayavedra-Soto L.A."/>
        </authorList>
    </citation>
    <scope>NUCLEOTIDE SEQUENCE [LARGE SCALE GENOMIC DNA]</scope>
    <source>
        <strain evidence="1 2">Ab1</strain>
    </source>
</reference>
<dbReference type="Proteomes" id="UP000189940">
    <property type="component" value="Unassembled WGS sequence"/>
</dbReference>
<proteinExistence type="predicted"/>
<organism evidence="1 2">
    <name type="scientific">Nitrobacter vulgaris</name>
    <dbReference type="NCBI Taxonomy" id="29421"/>
    <lineage>
        <taxon>Bacteria</taxon>
        <taxon>Pseudomonadati</taxon>
        <taxon>Pseudomonadota</taxon>
        <taxon>Alphaproteobacteria</taxon>
        <taxon>Hyphomicrobiales</taxon>
        <taxon>Nitrobacteraceae</taxon>
        <taxon>Nitrobacter</taxon>
    </lineage>
</organism>
<comment type="caution">
    <text evidence="1">The sequence shown here is derived from an EMBL/GenBank/DDBJ whole genome shotgun (WGS) entry which is preliminary data.</text>
</comment>
<protein>
    <submittedName>
        <fullName evidence="1">Uncharacterized protein</fullName>
    </submittedName>
</protein>